<dbReference type="Proteomes" id="UP001597351">
    <property type="component" value="Unassembled WGS sequence"/>
</dbReference>
<accession>A0ABW4TKI3</accession>
<evidence type="ECO:0000259" key="1">
    <source>
        <dbReference type="PROSITE" id="PS51725"/>
    </source>
</evidence>
<name>A0ABW4TKI3_9ACTN</name>
<gene>
    <name evidence="2" type="ORF">ACFSDE_09205</name>
</gene>
<protein>
    <submittedName>
        <fullName evidence="2">Quinol monooxygenase</fullName>
        <ecNumber evidence="2">1.-.-.-</ecNumber>
    </submittedName>
</protein>
<evidence type="ECO:0000313" key="2">
    <source>
        <dbReference type="EMBL" id="MFD1946970.1"/>
    </source>
</evidence>
<dbReference type="InterPro" id="IPR007138">
    <property type="entry name" value="ABM_dom"/>
</dbReference>
<organism evidence="2 3">
    <name type="scientific">Nocardioides aestuarii</name>
    <dbReference type="NCBI Taxonomy" id="252231"/>
    <lineage>
        <taxon>Bacteria</taxon>
        <taxon>Bacillati</taxon>
        <taxon>Actinomycetota</taxon>
        <taxon>Actinomycetes</taxon>
        <taxon>Propionibacteriales</taxon>
        <taxon>Nocardioidaceae</taxon>
        <taxon>Nocardioides</taxon>
    </lineage>
</organism>
<dbReference type="EMBL" id="JBHUGD010000003">
    <property type="protein sequence ID" value="MFD1946970.1"/>
    <property type="molecule type" value="Genomic_DNA"/>
</dbReference>
<reference evidence="3" key="1">
    <citation type="journal article" date="2019" name="Int. J. Syst. Evol. Microbiol.">
        <title>The Global Catalogue of Microorganisms (GCM) 10K type strain sequencing project: providing services to taxonomists for standard genome sequencing and annotation.</title>
        <authorList>
            <consortium name="The Broad Institute Genomics Platform"/>
            <consortium name="The Broad Institute Genome Sequencing Center for Infectious Disease"/>
            <person name="Wu L."/>
            <person name="Ma J."/>
        </authorList>
    </citation>
    <scope>NUCLEOTIDE SEQUENCE [LARGE SCALE GENOMIC DNA]</scope>
    <source>
        <strain evidence="3">CGMCC 1.12477</strain>
    </source>
</reference>
<proteinExistence type="predicted"/>
<keyword evidence="2" id="KW-0560">Oxidoreductase</keyword>
<dbReference type="SUPFAM" id="SSF54909">
    <property type="entry name" value="Dimeric alpha+beta barrel"/>
    <property type="match status" value="1"/>
</dbReference>
<dbReference type="InterPro" id="IPR011008">
    <property type="entry name" value="Dimeric_a/b-barrel"/>
</dbReference>
<dbReference type="GO" id="GO:0004497">
    <property type="term" value="F:monooxygenase activity"/>
    <property type="evidence" value="ECO:0007669"/>
    <property type="project" value="UniProtKB-KW"/>
</dbReference>
<dbReference type="Gene3D" id="3.30.70.100">
    <property type="match status" value="1"/>
</dbReference>
<keyword evidence="3" id="KW-1185">Reference proteome</keyword>
<keyword evidence="2" id="KW-0503">Monooxygenase</keyword>
<dbReference type="PROSITE" id="PS51725">
    <property type="entry name" value="ABM"/>
    <property type="match status" value="1"/>
</dbReference>
<dbReference type="Pfam" id="PF03992">
    <property type="entry name" value="ABM"/>
    <property type="match status" value="1"/>
</dbReference>
<comment type="caution">
    <text evidence="2">The sequence shown here is derived from an EMBL/GenBank/DDBJ whole genome shotgun (WGS) entry which is preliminary data.</text>
</comment>
<sequence>MSIKVIVELKAAPGKREELKGVLQSLLADLGPALKERGAIDSAFYEAVDDPDTLVEIAEWESAAARESVMSDPAAAEAMAPLLALLAEPFRATVVQPL</sequence>
<dbReference type="RefSeq" id="WP_343917627.1">
    <property type="nucleotide sequence ID" value="NZ_BAAAJT010000002.1"/>
</dbReference>
<evidence type="ECO:0000313" key="3">
    <source>
        <dbReference type="Proteomes" id="UP001597351"/>
    </source>
</evidence>
<dbReference type="EC" id="1.-.-.-" evidence="2"/>
<feature type="domain" description="ABM" evidence="1">
    <location>
        <begin position="3"/>
        <end position="95"/>
    </location>
</feature>